<dbReference type="STRING" id="655015.B1812_03520"/>
<evidence type="ECO:0000313" key="4">
    <source>
        <dbReference type="Proteomes" id="UP000193978"/>
    </source>
</evidence>
<evidence type="ECO:0000313" key="3">
    <source>
        <dbReference type="EMBL" id="ARN80303.1"/>
    </source>
</evidence>
<name>A0A1W6MRS7_9HYPH</name>
<dbReference type="PANTHER" id="PTHR33515">
    <property type="entry name" value="RIBOSOME-BINDING FACTOR A, CHLOROPLASTIC-RELATED"/>
    <property type="match status" value="1"/>
</dbReference>
<keyword evidence="1 2" id="KW-0690">Ribosome biogenesis</keyword>
<comment type="subcellular location">
    <subcellularLocation>
        <location evidence="2">Cytoplasm</location>
    </subcellularLocation>
</comment>
<dbReference type="HAMAP" id="MF_00003">
    <property type="entry name" value="RbfA"/>
    <property type="match status" value="1"/>
</dbReference>
<dbReference type="Proteomes" id="UP000193978">
    <property type="component" value="Chromosome"/>
</dbReference>
<dbReference type="RefSeq" id="WP_085770368.1">
    <property type="nucleotide sequence ID" value="NZ_AP027149.1"/>
</dbReference>
<accession>A0A1W6MRS7</accession>
<proteinExistence type="inferred from homology"/>
<dbReference type="GO" id="GO:0030490">
    <property type="term" value="P:maturation of SSU-rRNA"/>
    <property type="evidence" value="ECO:0007669"/>
    <property type="project" value="UniProtKB-UniRule"/>
</dbReference>
<evidence type="ECO:0000256" key="2">
    <source>
        <dbReference type="HAMAP-Rule" id="MF_00003"/>
    </source>
</evidence>
<dbReference type="EMBL" id="CP019948">
    <property type="protein sequence ID" value="ARN80303.1"/>
    <property type="molecule type" value="Genomic_DNA"/>
</dbReference>
<reference evidence="3 4" key="1">
    <citation type="submission" date="2017-02" db="EMBL/GenBank/DDBJ databases">
        <authorList>
            <person name="Peterson S.W."/>
        </authorList>
    </citation>
    <scope>NUCLEOTIDE SEQUENCE [LARGE SCALE GENOMIC DNA]</scope>
    <source>
        <strain evidence="3 4">S285</strain>
    </source>
</reference>
<dbReference type="InterPro" id="IPR015946">
    <property type="entry name" value="KH_dom-like_a/b"/>
</dbReference>
<dbReference type="NCBIfam" id="TIGR00082">
    <property type="entry name" value="rbfA"/>
    <property type="match status" value="1"/>
</dbReference>
<dbReference type="KEGG" id="mbry:B1812_03520"/>
<dbReference type="InterPro" id="IPR023799">
    <property type="entry name" value="RbfA_dom_sf"/>
</dbReference>
<gene>
    <name evidence="2" type="primary">rbfA</name>
    <name evidence="3" type="ORF">B1812_03520</name>
</gene>
<dbReference type="PANTHER" id="PTHR33515:SF1">
    <property type="entry name" value="RIBOSOME-BINDING FACTOR A, CHLOROPLASTIC-RELATED"/>
    <property type="match status" value="1"/>
</dbReference>
<protein>
    <recommendedName>
        <fullName evidence="2">Ribosome-binding factor A</fullName>
    </recommendedName>
</protein>
<dbReference type="NCBIfam" id="NF001802">
    <property type="entry name" value="PRK00521.2-5"/>
    <property type="match status" value="1"/>
</dbReference>
<dbReference type="InterPro" id="IPR000238">
    <property type="entry name" value="RbfA"/>
</dbReference>
<comment type="similarity">
    <text evidence="2">Belongs to the RbfA family.</text>
</comment>
<dbReference type="OrthoDB" id="9805051at2"/>
<dbReference type="GO" id="GO:0005829">
    <property type="term" value="C:cytosol"/>
    <property type="evidence" value="ECO:0007669"/>
    <property type="project" value="TreeGrafter"/>
</dbReference>
<dbReference type="Gene3D" id="3.30.300.20">
    <property type="match status" value="1"/>
</dbReference>
<organism evidence="3 4">
    <name type="scientific">Methylocystis bryophila</name>
    <dbReference type="NCBI Taxonomy" id="655015"/>
    <lineage>
        <taxon>Bacteria</taxon>
        <taxon>Pseudomonadati</taxon>
        <taxon>Pseudomonadota</taxon>
        <taxon>Alphaproteobacteria</taxon>
        <taxon>Hyphomicrobiales</taxon>
        <taxon>Methylocystaceae</taxon>
        <taxon>Methylocystis</taxon>
    </lineage>
</organism>
<keyword evidence="2" id="KW-0963">Cytoplasm</keyword>
<comment type="function">
    <text evidence="2">One of several proteins that assist in the late maturation steps of the functional core of the 30S ribosomal subunit. Associates with free 30S ribosomal subunits (but not with 30S subunits that are part of 70S ribosomes or polysomes). Required for efficient processing of 16S rRNA. May interact with the 5'-terminal helix region of 16S rRNA.</text>
</comment>
<dbReference type="SUPFAM" id="SSF89919">
    <property type="entry name" value="Ribosome-binding factor A, RbfA"/>
    <property type="match status" value="1"/>
</dbReference>
<dbReference type="GO" id="GO:0043024">
    <property type="term" value="F:ribosomal small subunit binding"/>
    <property type="evidence" value="ECO:0007669"/>
    <property type="project" value="TreeGrafter"/>
</dbReference>
<dbReference type="AlphaFoldDB" id="A0A1W6MRS7"/>
<sequence>MSRTHHQPGGEPSQRMLRVAELVRHGAAQLLARGEINDPVLEKHVVTVSRVKMSPDLKLATVYVMPLGGADEPEVLAALDRHRKFLRGELAHKVNLKFAPEVRFRIDDTFDNASRIDALLNSERVQRDLSARAEDAPKTDL</sequence>
<dbReference type="PROSITE" id="PS01319">
    <property type="entry name" value="RBFA"/>
    <property type="match status" value="1"/>
</dbReference>
<comment type="subunit">
    <text evidence="2">Monomer. Binds 30S ribosomal subunits, but not 50S ribosomal subunits or 70S ribosomes.</text>
</comment>
<keyword evidence="4" id="KW-1185">Reference proteome</keyword>
<dbReference type="Pfam" id="PF02033">
    <property type="entry name" value="RBFA"/>
    <property type="match status" value="1"/>
</dbReference>
<evidence type="ECO:0000256" key="1">
    <source>
        <dbReference type="ARBA" id="ARBA00022517"/>
    </source>
</evidence>
<dbReference type="InterPro" id="IPR020053">
    <property type="entry name" value="Ribosome-bd_factorA_CS"/>
</dbReference>